<accession>A0AAP2DKN2</accession>
<sequence length="393" mass="44014">MKVLLLHQHFNTPAEGGAIRSYYLAKALVSQGMQVVVITGYNGQGYRVRNVEGIEVHYLAVAYENRYGFYRRSVSFIRYLLGAVKLAAKFRDADVCYAMSVPLTIGLAAKRIQKRFGIPFIFEVGDLWPDAPVQMGFIRNRWFCNMLYRLEKNIYRSADSIVALSPAIQSAIAQKVPGKKIHLIPNMGDTDFFKPVDKDPSLQRKFGVEGKFVVSYTGALGIANGLDRFLQCAAASQETKLSIHFLLCGAGAMLGHLQQEAERRKLRNLTILPFTHRDGVREILSVTDASFISYQPVPVLETGSPNKYFDGLAAGKLIVVNFGGWIRDEIENNCGIYAPTPQAFVTGISPFVESPELLKAYQQASRNLAEKKYSREQLSKAFATIFQAYERKR</sequence>
<dbReference type="Pfam" id="PF00534">
    <property type="entry name" value="Glycos_transf_1"/>
    <property type="match status" value="1"/>
</dbReference>
<dbReference type="InterPro" id="IPR028098">
    <property type="entry name" value="Glyco_trans_4-like_N"/>
</dbReference>
<feature type="domain" description="Glycosyl transferase family 1" evidence="1">
    <location>
        <begin position="206"/>
        <end position="367"/>
    </location>
</feature>
<dbReference type="PANTHER" id="PTHR12526">
    <property type="entry name" value="GLYCOSYLTRANSFERASE"/>
    <property type="match status" value="1"/>
</dbReference>
<keyword evidence="4" id="KW-1185">Reference proteome</keyword>
<evidence type="ECO:0000313" key="3">
    <source>
        <dbReference type="EMBL" id="MBT1697264.1"/>
    </source>
</evidence>
<evidence type="ECO:0000259" key="2">
    <source>
        <dbReference type="Pfam" id="PF13579"/>
    </source>
</evidence>
<dbReference type="SUPFAM" id="SSF53756">
    <property type="entry name" value="UDP-Glycosyltransferase/glycogen phosphorylase"/>
    <property type="match status" value="1"/>
</dbReference>
<dbReference type="GO" id="GO:0016757">
    <property type="term" value="F:glycosyltransferase activity"/>
    <property type="evidence" value="ECO:0007669"/>
    <property type="project" value="InterPro"/>
</dbReference>
<organism evidence="3 4">
    <name type="scientific">Chryseosolibacter histidini</name>
    <dbReference type="NCBI Taxonomy" id="2782349"/>
    <lineage>
        <taxon>Bacteria</taxon>
        <taxon>Pseudomonadati</taxon>
        <taxon>Bacteroidota</taxon>
        <taxon>Cytophagia</taxon>
        <taxon>Cytophagales</taxon>
        <taxon>Chryseotaleaceae</taxon>
        <taxon>Chryseosolibacter</taxon>
    </lineage>
</organism>
<gene>
    <name evidence="3" type="ORF">KK083_10280</name>
</gene>
<dbReference type="RefSeq" id="WP_254163132.1">
    <property type="nucleotide sequence ID" value="NZ_JAHESF010000008.1"/>
</dbReference>
<dbReference type="InterPro" id="IPR001296">
    <property type="entry name" value="Glyco_trans_1"/>
</dbReference>
<dbReference type="PANTHER" id="PTHR12526:SF638">
    <property type="entry name" value="SPORE COAT PROTEIN SA"/>
    <property type="match status" value="1"/>
</dbReference>
<comment type="caution">
    <text evidence="3">The sequence shown here is derived from an EMBL/GenBank/DDBJ whole genome shotgun (WGS) entry which is preliminary data.</text>
</comment>
<dbReference type="EMBL" id="JAHESF010000008">
    <property type="protein sequence ID" value="MBT1697264.1"/>
    <property type="molecule type" value="Genomic_DNA"/>
</dbReference>
<reference evidence="3 4" key="1">
    <citation type="submission" date="2021-05" db="EMBL/GenBank/DDBJ databases">
        <title>A Polyphasic approach of four new species of the genus Ohtaekwangia: Ohtaekwangia histidinii sp. nov., Ohtaekwangia cretensis sp. nov., Ohtaekwangia indiensis sp. nov., Ohtaekwangia reichenbachii sp. nov. from diverse environment.</title>
        <authorList>
            <person name="Octaviana S."/>
        </authorList>
    </citation>
    <scope>NUCLEOTIDE SEQUENCE [LARGE SCALE GENOMIC DNA]</scope>
    <source>
        <strain evidence="3 4">PWU4</strain>
    </source>
</reference>
<protein>
    <submittedName>
        <fullName evidence="3">Glycosyltransferase family 4 protein</fullName>
    </submittedName>
</protein>
<name>A0AAP2DKN2_9BACT</name>
<evidence type="ECO:0000259" key="1">
    <source>
        <dbReference type="Pfam" id="PF00534"/>
    </source>
</evidence>
<dbReference type="Proteomes" id="UP001319200">
    <property type="component" value="Unassembled WGS sequence"/>
</dbReference>
<dbReference type="Pfam" id="PF13579">
    <property type="entry name" value="Glyco_trans_4_4"/>
    <property type="match status" value="1"/>
</dbReference>
<evidence type="ECO:0000313" key="4">
    <source>
        <dbReference type="Proteomes" id="UP001319200"/>
    </source>
</evidence>
<dbReference type="Gene3D" id="3.40.50.2000">
    <property type="entry name" value="Glycogen Phosphorylase B"/>
    <property type="match status" value="2"/>
</dbReference>
<dbReference type="CDD" id="cd03794">
    <property type="entry name" value="GT4_WbuB-like"/>
    <property type="match status" value="1"/>
</dbReference>
<feature type="domain" description="Glycosyltransferase subfamily 4-like N-terminal" evidence="2">
    <location>
        <begin position="16"/>
        <end position="186"/>
    </location>
</feature>
<dbReference type="AlphaFoldDB" id="A0AAP2DKN2"/>
<proteinExistence type="predicted"/>